<dbReference type="OrthoDB" id="2135488at2759"/>
<dbReference type="EMBL" id="CAJVPL010000427">
    <property type="protein sequence ID" value="CAG8495615.1"/>
    <property type="molecule type" value="Genomic_DNA"/>
</dbReference>
<keyword evidence="4" id="KW-1185">Reference proteome</keyword>
<evidence type="ECO:0000313" key="3">
    <source>
        <dbReference type="EMBL" id="CAG8495615.1"/>
    </source>
</evidence>
<dbReference type="InterPro" id="IPR056557">
    <property type="entry name" value="NELF-A_N"/>
</dbReference>
<sequence length="558" mass="62441">MALDRETPQSLRNYLASDPWTFQNTSSQTINQSFLRGCYQEWQTYDSDTKLALLLSLLGIKKIHLPNLEQILKEIIRAGLSDTDEWVQLISKMLADFPRTGTLNFDIENIIPLDTQPVYQQLKKTIKQNVIKFHPSEYAYINRDICDTFSSLSLNSDSDNSSVVLHFQLNQTYLAPRTNRLSLLRNQQSIANMDYISNSASSQSSKTPAANPSLFIPKQRRSSQVLLKTPSNTLPQRPAPINTARANSSGHVPSLGSLNVAESPTDITTGKTFQKPTRIQMLDVVEGTSIIKNQQESLLKTQQEEAKYAKEKEKREKAAAKQASVSSTNGSNNIAAVGYRKKRRINSVVVLPDSSIQEEQFSDEDNLPHKTAETSSVASPLSSSHSSYIQSSSIPQPPLQSPIFSEPRHNNLGIIPEHEIIDTRLNPQALNSTQDSTTINTSDNSNNNDISAHIRDGVLSLTNALKDEDRRTILNFLDGSYERQVESGGGSNDDIRSILMHVERTTNYEEGREIIESVVFEMNLTQGTWRKIKKKKTKRNAFYDGLNGKSTGNDHLED</sequence>
<gene>
    <name evidence="3" type="ORF">AGERDE_LOCUS3980</name>
</gene>
<name>A0A9N8ZH62_9GLOM</name>
<dbReference type="AlphaFoldDB" id="A0A9N8ZH62"/>
<comment type="caution">
    <text evidence="3">The sequence shown here is derived from an EMBL/GenBank/DDBJ whole genome shotgun (WGS) entry which is preliminary data.</text>
</comment>
<reference evidence="3" key="1">
    <citation type="submission" date="2021-06" db="EMBL/GenBank/DDBJ databases">
        <authorList>
            <person name="Kallberg Y."/>
            <person name="Tangrot J."/>
            <person name="Rosling A."/>
        </authorList>
    </citation>
    <scope>NUCLEOTIDE SEQUENCE</scope>
    <source>
        <strain evidence="3">MT106</strain>
    </source>
</reference>
<accession>A0A9N8ZH62</accession>
<evidence type="ECO:0000256" key="1">
    <source>
        <dbReference type="SAM" id="MobiDB-lite"/>
    </source>
</evidence>
<proteinExistence type="predicted"/>
<feature type="region of interest" description="Disordered" evidence="1">
    <location>
        <begin position="303"/>
        <end position="332"/>
    </location>
</feature>
<evidence type="ECO:0000259" key="2">
    <source>
        <dbReference type="Pfam" id="PF23553"/>
    </source>
</evidence>
<protein>
    <submittedName>
        <fullName evidence="3">7284_t:CDS:1</fullName>
    </submittedName>
</protein>
<evidence type="ECO:0000313" key="4">
    <source>
        <dbReference type="Proteomes" id="UP000789831"/>
    </source>
</evidence>
<dbReference type="Pfam" id="PF23553">
    <property type="entry name" value="NELF-A_N"/>
    <property type="match status" value="1"/>
</dbReference>
<feature type="compositionally biased region" description="Low complexity" evidence="1">
    <location>
        <begin position="375"/>
        <end position="394"/>
    </location>
</feature>
<feature type="domain" description="NELF-A N-terminal" evidence="2">
    <location>
        <begin position="20"/>
        <end position="144"/>
    </location>
</feature>
<feature type="region of interest" description="Disordered" evidence="1">
    <location>
        <begin position="358"/>
        <end position="398"/>
    </location>
</feature>
<feature type="compositionally biased region" description="Basic and acidic residues" evidence="1">
    <location>
        <begin position="303"/>
        <end position="319"/>
    </location>
</feature>
<dbReference type="Proteomes" id="UP000789831">
    <property type="component" value="Unassembled WGS sequence"/>
</dbReference>
<organism evidence="3 4">
    <name type="scientific">Ambispora gerdemannii</name>
    <dbReference type="NCBI Taxonomy" id="144530"/>
    <lineage>
        <taxon>Eukaryota</taxon>
        <taxon>Fungi</taxon>
        <taxon>Fungi incertae sedis</taxon>
        <taxon>Mucoromycota</taxon>
        <taxon>Glomeromycotina</taxon>
        <taxon>Glomeromycetes</taxon>
        <taxon>Archaeosporales</taxon>
        <taxon>Ambisporaceae</taxon>
        <taxon>Ambispora</taxon>
    </lineage>
</organism>